<sequence length="289" mass="31894">MAFQEDESACSSSSQPSPACTISCGSNYVEVVLSPSVGISPSSRAIGKTGLQRKREHIRSALQDSVSKIFIDDSIELEALVTHEYGAQASYDTKEDELGRSVSAKHNCDELSSTEESACQKCLMEDQEISKTSSEAGEFQKETNGSSFDICEDAFLNYGATDKDDMDRIDDEVGAHDVRDSAFIDGHFSANFTEPTLVSKVVSAKLPNLEATEEFCSKYAPECLHSAQPEKEHATRKIFFHLTQDSCILSKANDITMCNESIVDIYGDDDYWKLMENSCAVDAPYHFYI</sequence>
<dbReference type="Proteomes" id="UP000825935">
    <property type="component" value="Chromosome 9"/>
</dbReference>
<reference evidence="1" key="1">
    <citation type="submission" date="2021-08" db="EMBL/GenBank/DDBJ databases">
        <title>WGS assembly of Ceratopteris richardii.</title>
        <authorList>
            <person name="Marchant D.B."/>
            <person name="Chen G."/>
            <person name="Jenkins J."/>
            <person name="Shu S."/>
            <person name="Leebens-Mack J."/>
            <person name="Grimwood J."/>
            <person name="Schmutz J."/>
            <person name="Soltis P."/>
            <person name="Soltis D."/>
            <person name="Chen Z.-H."/>
        </authorList>
    </citation>
    <scope>NUCLEOTIDE SEQUENCE</scope>
    <source>
        <strain evidence="1">Whitten #5841</strain>
        <tissue evidence="1">Leaf</tissue>
    </source>
</reference>
<comment type="caution">
    <text evidence="1">The sequence shown here is derived from an EMBL/GenBank/DDBJ whole genome shotgun (WGS) entry which is preliminary data.</text>
</comment>
<dbReference type="AlphaFoldDB" id="A0A8T2U8F6"/>
<protein>
    <submittedName>
        <fullName evidence="1">Uncharacterized protein</fullName>
    </submittedName>
</protein>
<name>A0A8T2U8F6_CERRI</name>
<dbReference type="EMBL" id="CM035414">
    <property type="protein sequence ID" value="KAH7430196.1"/>
    <property type="molecule type" value="Genomic_DNA"/>
</dbReference>
<proteinExistence type="predicted"/>
<evidence type="ECO:0000313" key="1">
    <source>
        <dbReference type="EMBL" id="KAH7430196.1"/>
    </source>
</evidence>
<accession>A0A8T2U8F6</accession>
<evidence type="ECO:0000313" key="2">
    <source>
        <dbReference type="Proteomes" id="UP000825935"/>
    </source>
</evidence>
<keyword evidence="2" id="KW-1185">Reference proteome</keyword>
<gene>
    <name evidence="1" type="ORF">KP509_09G087800</name>
</gene>
<organism evidence="1 2">
    <name type="scientific">Ceratopteris richardii</name>
    <name type="common">Triangle waterfern</name>
    <dbReference type="NCBI Taxonomy" id="49495"/>
    <lineage>
        <taxon>Eukaryota</taxon>
        <taxon>Viridiplantae</taxon>
        <taxon>Streptophyta</taxon>
        <taxon>Embryophyta</taxon>
        <taxon>Tracheophyta</taxon>
        <taxon>Polypodiopsida</taxon>
        <taxon>Polypodiidae</taxon>
        <taxon>Polypodiales</taxon>
        <taxon>Pteridineae</taxon>
        <taxon>Pteridaceae</taxon>
        <taxon>Parkerioideae</taxon>
        <taxon>Ceratopteris</taxon>
    </lineage>
</organism>